<dbReference type="AlphaFoldDB" id="A0A0C9UD94"/>
<proteinExistence type="predicted"/>
<sequence length="165" mass="18344">MGGQEDDARGMASCEVGEVDGIWINDQGASHFERSCRVLLRSVAVENRNNRSNDEELEQCYEQMYKLEDEGAKQSQKLKGILEVGGDREGDSQKLKSIQDQYSELFKGMKALQDKRTGKIAMPDLNAQECLIAASNAAPSISILHHPSSYLSQSFWKTLSTTIIV</sequence>
<organism evidence="1 2">
    <name type="scientific">Sphaerobolus stellatus (strain SS14)</name>
    <dbReference type="NCBI Taxonomy" id="990650"/>
    <lineage>
        <taxon>Eukaryota</taxon>
        <taxon>Fungi</taxon>
        <taxon>Dikarya</taxon>
        <taxon>Basidiomycota</taxon>
        <taxon>Agaricomycotina</taxon>
        <taxon>Agaricomycetes</taxon>
        <taxon>Phallomycetidae</taxon>
        <taxon>Geastrales</taxon>
        <taxon>Sphaerobolaceae</taxon>
        <taxon>Sphaerobolus</taxon>
    </lineage>
</organism>
<keyword evidence="2" id="KW-1185">Reference proteome</keyword>
<dbReference type="EMBL" id="KN837702">
    <property type="protein sequence ID" value="KIJ23376.1"/>
    <property type="molecule type" value="Genomic_DNA"/>
</dbReference>
<evidence type="ECO:0000313" key="1">
    <source>
        <dbReference type="EMBL" id="KIJ23376.1"/>
    </source>
</evidence>
<dbReference type="HOGENOM" id="CLU_1611860_0_0_1"/>
<accession>A0A0C9UD94</accession>
<name>A0A0C9UD94_SPHS4</name>
<dbReference type="Proteomes" id="UP000054279">
    <property type="component" value="Unassembled WGS sequence"/>
</dbReference>
<evidence type="ECO:0000313" key="2">
    <source>
        <dbReference type="Proteomes" id="UP000054279"/>
    </source>
</evidence>
<gene>
    <name evidence="1" type="ORF">M422DRAFT_276067</name>
</gene>
<reference evidence="1 2" key="1">
    <citation type="submission" date="2014-06" db="EMBL/GenBank/DDBJ databases">
        <title>Evolutionary Origins and Diversification of the Mycorrhizal Mutualists.</title>
        <authorList>
            <consortium name="DOE Joint Genome Institute"/>
            <consortium name="Mycorrhizal Genomics Consortium"/>
            <person name="Kohler A."/>
            <person name="Kuo A."/>
            <person name="Nagy L.G."/>
            <person name="Floudas D."/>
            <person name="Copeland A."/>
            <person name="Barry K.W."/>
            <person name="Cichocki N."/>
            <person name="Veneault-Fourrey C."/>
            <person name="LaButti K."/>
            <person name="Lindquist E.A."/>
            <person name="Lipzen A."/>
            <person name="Lundell T."/>
            <person name="Morin E."/>
            <person name="Murat C."/>
            <person name="Riley R."/>
            <person name="Ohm R."/>
            <person name="Sun H."/>
            <person name="Tunlid A."/>
            <person name="Henrissat B."/>
            <person name="Grigoriev I.V."/>
            <person name="Hibbett D.S."/>
            <person name="Martin F."/>
        </authorList>
    </citation>
    <scope>NUCLEOTIDE SEQUENCE [LARGE SCALE GENOMIC DNA]</scope>
    <source>
        <strain evidence="1 2">SS14</strain>
    </source>
</reference>
<protein>
    <submittedName>
        <fullName evidence="1">Uncharacterized protein</fullName>
    </submittedName>
</protein>